<dbReference type="EMBL" id="BARU01029422">
    <property type="protein sequence ID" value="GAH66728.1"/>
    <property type="molecule type" value="Genomic_DNA"/>
</dbReference>
<organism evidence="1">
    <name type="scientific">marine sediment metagenome</name>
    <dbReference type="NCBI Taxonomy" id="412755"/>
    <lineage>
        <taxon>unclassified sequences</taxon>
        <taxon>metagenomes</taxon>
        <taxon>ecological metagenomes</taxon>
    </lineage>
</organism>
<name>X1JAD7_9ZZZZ</name>
<proteinExistence type="predicted"/>
<reference evidence="1" key="1">
    <citation type="journal article" date="2014" name="Front. Microbiol.">
        <title>High frequency of phylogenetically diverse reductive dehalogenase-homologous genes in deep subseafloor sedimentary metagenomes.</title>
        <authorList>
            <person name="Kawai M."/>
            <person name="Futagami T."/>
            <person name="Toyoda A."/>
            <person name="Takaki Y."/>
            <person name="Nishi S."/>
            <person name="Hori S."/>
            <person name="Arai W."/>
            <person name="Tsubouchi T."/>
            <person name="Morono Y."/>
            <person name="Uchiyama I."/>
            <person name="Ito T."/>
            <person name="Fujiyama A."/>
            <person name="Inagaki F."/>
            <person name="Takami H."/>
        </authorList>
    </citation>
    <scope>NUCLEOTIDE SEQUENCE</scope>
    <source>
        <strain evidence="1">Expedition CK06-06</strain>
    </source>
</reference>
<comment type="caution">
    <text evidence="1">The sequence shown here is derived from an EMBL/GenBank/DDBJ whole genome shotgun (WGS) entry which is preliminary data.</text>
</comment>
<gene>
    <name evidence="1" type="ORF">S03H2_46804</name>
</gene>
<feature type="non-terminal residue" evidence="1">
    <location>
        <position position="1"/>
    </location>
</feature>
<accession>X1JAD7</accession>
<dbReference type="Gene3D" id="3.40.50.300">
    <property type="entry name" value="P-loop containing nucleotide triphosphate hydrolases"/>
    <property type="match status" value="1"/>
</dbReference>
<dbReference type="AlphaFoldDB" id="X1JAD7"/>
<dbReference type="SUPFAM" id="SSF52540">
    <property type="entry name" value="P-loop containing nucleoside triphosphate hydrolases"/>
    <property type="match status" value="1"/>
</dbReference>
<protein>
    <recommendedName>
        <fullName evidence="2">ATPase AAA-type core domain-containing protein</fullName>
    </recommendedName>
</protein>
<evidence type="ECO:0008006" key="2">
    <source>
        <dbReference type="Google" id="ProtNLM"/>
    </source>
</evidence>
<dbReference type="InterPro" id="IPR027417">
    <property type="entry name" value="P-loop_NTPase"/>
</dbReference>
<evidence type="ECO:0000313" key="1">
    <source>
        <dbReference type="EMBL" id="GAH66728.1"/>
    </source>
</evidence>
<sequence>NLSKAGLYDILLNERDKPKYLILDELDKIDDQANLAGLLSLMERGLITETKYKRHRQIKLKCWVFASANRINRIPTELMSRFVTLNFKPYSDAAFMDVCVNVLTKREGVNESIALYITKKVLDELISRDVRDACKIARLMKGDTKTEVDHIVGILKKQK</sequence>